<comment type="pathway">
    <text evidence="1">Cell wall biogenesis; peptidoglycan biosynthesis.</text>
</comment>
<dbReference type="InterPro" id="IPR005490">
    <property type="entry name" value="LD_TPept_cat_dom"/>
</dbReference>
<accession>A0ABS6JMV9</accession>
<evidence type="ECO:0000256" key="1">
    <source>
        <dbReference type="PROSITE-ProRule" id="PRU01373"/>
    </source>
</evidence>
<evidence type="ECO:0000313" key="3">
    <source>
        <dbReference type="EMBL" id="MBU9714705.1"/>
    </source>
</evidence>
<gene>
    <name evidence="3" type="ORF">KS419_23450</name>
</gene>
<comment type="caution">
    <text evidence="3">The sequence shown here is derived from an EMBL/GenBank/DDBJ whole genome shotgun (WGS) entry which is preliminary data.</text>
</comment>
<dbReference type="InterPro" id="IPR050979">
    <property type="entry name" value="LD-transpeptidase"/>
</dbReference>
<feature type="domain" description="L,D-TPase catalytic" evidence="2">
    <location>
        <begin position="27"/>
        <end position="151"/>
    </location>
</feature>
<evidence type="ECO:0000313" key="4">
    <source>
        <dbReference type="Proteomes" id="UP000784880"/>
    </source>
</evidence>
<feature type="active site" description="Proton donor/acceptor" evidence="1">
    <location>
        <position position="111"/>
    </location>
</feature>
<dbReference type="PROSITE" id="PS52029">
    <property type="entry name" value="LD_TPASE"/>
    <property type="match status" value="1"/>
</dbReference>
<protein>
    <submittedName>
        <fullName evidence="3">L,D-transpeptidase</fullName>
    </submittedName>
</protein>
<dbReference type="Pfam" id="PF03734">
    <property type="entry name" value="YkuD"/>
    <property type="match status" value="1"/>
</dbReference>
<dbReference type="Proteomes" id="UP000784880">
    <property type="component" value="Unassembled WGS sequence"/>
</dbReference>
<keyword evidence="4" id="KW-1185">Reference proteome</keyword>
<organism evidence="3 4">
    <name type="scientific">Evansella tamaricis</name>
    <dbReference type="NCBI Taxonomy" id="2069301"/>
    <lineage>
        <taxon>Bacteria</taxon>
        <taxon>Bacillati</taxon>
        <taxon>Bacillota</taxon>
        <taxon>Bacilli</taxon>
        <taxon>Bacillales</taxon>
        <taxon>Bacillaceae</taxon>
        <taxon>Evansella</taxon>
    </lineage>
</organism>
<keyword evidence="1" id="KW-0133">Cell shape</keyword>
<dbReference type="RefSeq" id="WP_217069495.1">
    <property type="nucleotide sequence ID" value="NZ_JAHQCS010000184.1"/>
</dbReference>
<keyword evidence="1" id="KW-0573">Peptidoglycan synthesis</keyword>
<keyword evidence="1" id="KW-0961">Cell wall biogenesis/degradation</keyword>
<dbReference type="CDD" id="cd16913">
    <property type="entry name" value="YkuD_like"/>
    <property type="match status" value="1"/>
</dbReference>
<proteinExistence type="predicted"/>
<feature type="active site" description="Nucleophile" evidence="1">
    <location>
        <position position="127"/>
    </location>
</feature>
<dbReference type="PANTHER" id="PTHR30582">
    <property type="entry name" value="L,D-TRANSPEPTIDASE"/>
    <property type="match status" value="1"/>
</dbReference>
<evidence type="ECO:0000259" key="2">
    <source>
        <dbReference type="PROSITE" id="PS52029"/>
    </source>
</evidence>
<sequence>MKSLFLSILLIVSPIWPLGENPLVGDPYLIVNKRTNELAYIVSGEVKQTFDVATGKMDSLTPEGEYTITVKAVEPYYRKDNIEGGSKDNPLGTRWIGFDAEGTDGRIYGIHGTNNPASVGQYLTSGCVRMNNGDVEILFEEVPLGMKVLITTSEKSFQELGIEFGAIAEKTQDNN</sequence>
<reference evidence="3 4" key="1">
    <citation type="submission" date="2021-06" db="EMBL/GenBank/DDBJ databases">
        <title>Bacillus sp. RD4P76, an endophyte from a halophyte.</title>
        <authorList>
            <person name="Sun J.-Q."/>
        </authorList>
    </citation>
    <scope>NUCLEOTIDE SEQUENCE [LARGE SCALE GENOMIC DNA]</scope>
    <source>
        <strain evidence="3 4">CGMCC 1.15917</strain>
    </source>
</reference>
<dbReference type="PANTHER" id="PTHR30582:SF4">
    <property type="entry name" value="L,D-TRANSPEPTIDASE YQJB-RELATED"/>
    <property type="match status" value="1"/>
</dbReference>
<dbReference type="EMBL" id="JAHQCS010000184">
    <property type="protein sequence ID" value="MBU9714705.1"/>
    <property type="molecule type" value="Genomic_DNA"/>
</dbReference>
<name>A0ABS6JMV9_9BACI</name>